<keyword evidence="2" id="KW-1185">Reference proteome</keyword>
<name>A0ACB6QTI4_9PLEO</name>
<dbReference type="EMBL" id="MU003508">
    <property type="protein sequence ID" value="KAF2470328.1"/>
    <property type="molecule type" value="Genomic_DNA"/>
</dbReference>
<evidence type="ECO:0000313" key="2">
    <source>
        <dbReference type="Proteomes" id="UP000799755"/>
    </source>
</evidence>
<evidence type="ECO:0000313" key="1">
    <source>
        <dbReference type="EMBL" id="KAF2470328.1"/>
    </source>
</evidence>
<dbReference type="Proteomes" id="UP000799755">
    <property type="component" value="Unassembled WGS sequence"/>
</dbReference>
<protein>
    <submittedName>
        <fullName evidence="1">Uncharacterized protein</fullName>
    </submittedName>
</protein>
<proteinExistence type="predicted"/>
<sequence length="487" mass="52742">MTSGTVSLLFLFLSCNLYIPASAQQAAQFNQVLNLNGDMQINSFTFPDRSKIETFSQSQRQLIVNQNTNPISANQVTGSTGQPFVALMQQSLSINTNNANDLVGGQIELAIDPNMLQQNAVNPDNTFVGQLSPDRQSWMIMEPMRSVNITDNTVRLQKQNNIDGEYMALGRQTVETNNALTTFGSGSQQSVVIQGSGLQEAEFVDGFRMSVRATQPITMNVDVKNGIEQGMLTQLQGQMPINNFRYLVTTNLAGVQPDLNRMVTVVQLPINAVRVQQMMQQMGIQQGGSVQVAIAQRGILQNPGGATGQLQGVGGQPAPAAPQRRARDQLRRDTLEARQAGTPTQPQAANPAATQLLLQPTFTPIQANAVFDSLNMRLAIPVGQVDGEFILTMQQGGAQPQQQGQPGEQPRPEGQAPTPGEPPKPTNGTAGIEPKKAERRQDAKSTSNSVEITMKEVNRMADAQQWGGYAPVTQMLTDYVKANTQGK</sequence>
<comment type="caution">
    <text evidence="1">The sequence shown here is derived from an EMBL/GenBank/DDBJ whole genome shotgun (WGS) entry which is preliminary data.</text>
</comment>
<organism evidence="1 2">
    <name type="scientific">Lindgomyces ingoldianus</name>
    <dbReference type="NCBI Taxonomy" id="673940"/>
    <lineage>
        <taxon>Eukaryota</taxon>
        <taxon>Fungi</taxon>
        <taxon>Dikarya</taxon>
        <taxon>Ascomycota</taxon>
        <taxon>Pezizomycotina</taxon>
        <taxon>Dothideomycetes</taxon>
        <taxon>Pleosporomycetidae</taxon>
        <taxon>Pleosporales</taxon>
        <taxon>Lindgomycetaceae</taxon>
        <taxon>Lindgomyces</taxon>
    </lineage>
</organism>
<reference evidence="1" key="1">
    <citation type="journal article" date="2020" name="Stud. Mycol.">
        <title>101 Dothideomycetes genomes: a test case for predicting lifestyles and emergence of pathogens.</title>
        <authorList>
            <person name="Haridas S."/>
            <person name="Albert R."/>
            <person name="Binder M."/>
            <person name="Bloem J."/>
            <person name="Labutti K."/>
            <person name="Salamov A."/>
            <person name="Andreopoulos B."/>
            <person name="Baker S."/>
            <person name="Barry K."/>
            <person name="Bills G."/>
            <person name="Bluhm B."/>
            <person name="Cannon C."/>
            <person name="Castanera R."/>
            <person name="Culley D."/>
            <person name="Daum C."/>
            <person name="Ezra D."/>
            <person name="Gonzalez J."/>
            <person name="Henrissat B."/>
            <person name="Kuo A."/>
            <person name="Liang C."/>
            <person name="Lipzen A."/>
            <person name="Lutzoni F."/>
            <person name="Magnuson J."/>
            <person name="Mondo S."/>
            <person name="Nolan M."/>
            <person name="Ohm R."/>
            <person name="Pangilinan J."/>
            <person name="Park H.-J."/>
            <person name="Ramirez L."/>
            <person name="Alfaro M."/>
            <person name="Sun H."/>
            <person name="Tritt A."/>
            <person name="Yoshinaga Y."/>
            <person name="Zwiers L.-H."/>
            <person name="Turgeon B."/>
            <person name="Goodwin S."/>
            <person name="Spatafora J."/>
            <person name="Crous P."/>
            <person name="Grigoriev I."/>
        </authorList>
    </citation>
    <scope>NUCLEOTIDE SEQUENCE</scope>
    <source>
        <strain evidence="1">ATCC 200398</strain>
    </source>
</reference>
<accession>A0ACB6QTI4</accession>
<gene>
    <name evidence="1" type="ORF">BDR25DRAFT_287197</name>
</gene>